<evidence type="ECO:0000313" key="3">
    <source>
        <dbReference type="Proteomes" id="UP000260823"/>
    </source>
</evidence>
<comment type="caution">
    <text evidence="2">The sequence shown here is derived from an EMBL/GenBank/DDBJ whole genome shotgun (WGS) entry which is preliminary data.</text>
</comment>
<dbReference type="GO" id="GO:0004222">
    <property type="term" value="F:metalloendopeptidase activity"/>
    <property type="evidence" value="ECO:0007669"/>
    <property type="project" value="TreeGrafter"/>
</dbReference>
<dbReference type="Gene3D" id="2.70.70.10">
    <property type="entry name" value="Glucose Permease (Domain IIA)"/>
    <property type="match status" value="1"/>
</dbReference>
<name>A0A3E2NPI4_9SPHI</name>
<dbReference type="CDD" id="cd12797">
    <property type="entry name" value="M23_peptidase"/>
    <property type="match status" value="1"/>
</dbReference>
<evidence type="ECO:0000313" key="2">
    <source>
        <dbReference type="EMBL" id="RFZ82800.1"/>
    </source>
</evidence>
<gene>
    <name evidence="2" type="ORF">DYU05_11590</name>
</gene>
<protein>
    <submittedName>
        <fullName evidence="2">Peptidase M23</fullName>
    </submittedName>
</protein>
<keyword evidence="3" id="KW-1185">Reference proteome</keyword>
<dbReference type="PANTHER" id="PTHR21666:SF270">
    <property type="entry name" value="MUREIN HYDROLASE ACTIVATOR ENVC"/>
    <property type="match status" value="1"/>
</dbReference>
<dbReference type="RefSeq" id="WP_117383203.1">
    <property type="nucleotide sequence ID" value="NZ_QWDE01000002.1"/>
</dbReference>
<sequence>MNATDKLAAALGKYQGSIGRVVDFNSATDKLLPLDLTAANSELTAELLADTKAFGRWIDQKLAAAEARYAIGGYMEHRTIYSRSAHFNTADEPRRLHLGIDIWGNAGTPVYAPIDGVVHSFADNNNFGDYGPTIILQHNVNGLTLFSLYGHLSRKSLEGPYEGKAVKADEQIATLGADDENGQWPPHLHFQLMLDNGGMRGDYPGVGKYSQKEMYVQNIPDPRLLLRFIK</sequence>
<dbReference type="Pfam" id="PF01551">
    <property type="entry name" value="Peptidase_M23"/>
    <property type="match status" value="1"/>
</dbReference>
<dbReference type="OrthoDB" id="9801052at2"/>
<dbReference type="PANTHER" id="PTHR21666">
    <property type="entry name" value="PEPTIDASE-RELATED"/>
    <property type="match status" value="1"/>
</dbReference>
<proteinExistence type="predicted"/>
<evidence type="ECO:0000259" key="1">
    <source>
        <dbReference type="Pfam" id="PF01551"/>
    </source>
</evidence>
<dbReference type="EMBL" id="QWDE01000002">
    <property type="protein sequence ID" value="RFZ82800.1"/>
    <property type="molecule type" value="Genomic_DNA"/>
</dbReference>
<feature type="domain" description="M23ase beta-sheet core" evidence="1">
    <location>
        <begin position="96"/>
        <end position="194"/>
    </location>
</feature>
<reference evidence="2 3" key="1">
    <citation type="submission" date="2018-08" db="EMBL/GenBank/DDBJ databases">
        <title>Mucilaginibacter terrae sp. nov., isolated from manganese diggings.</title>
        <authorList>
            <person name="Huang Y."/>
            <person name="Zhou Z."/>
        </authorList>
    </citation>
    <scope>NUCLEOTIDE SEQUENCE [LARGE SCALE GENOMIC DNA]</scope>
    <source>
        <strain evidence="2 3">ZH6</strain>
    </source>
</reference>
<dbReference type="Proteomes" id="UP000260823">
    <property type="component" value="Unassembled WGS sequence"/>
</dbReference>
<dbReference type="AlphaFoldDB" id="A0A3E2NPI4"/>
<organism evidence="2 3">
    <name type="scientific">Mucilaginibacter terrenus</name>
    <dbReference type="NCBI Taxonomy" id="2482727"/>
    <lineage>
        <taxon>Bacteria</taxon>
        <taxon>Pseudomonadati</taxon>
        <taxon>Bacteroidota</taxon>
        <taxon>Sphingobacteriia</taxon>
        <taxon>Sphingobacteriales</taxon>
        <taxon>Sphingobacteriaceae</taxon>
        <taxon>Mucilaginibacter</taxon>
    </lineage>
</organism>
<dbReference type="InterPro" id="IPR016047">
    <property type="entry name" value="M23ase_b-sheet_dom"/>
</dbReference>
<dbReference type="InterPro" id="IPR050570">
    <property type="entry name" value="Cell_wall_metabolism_enzyme"/>
</dbReference>
<accession>A0A3E2NPI4</accession>
<dbReference type="SUPFAM" id="SSF51261">
    <property type="entry name" value="Duplicated hybrid motif"/>
    <property type="match status" value="1"/>
</dbReference>
<dbReference type="InterPro" id="IPR011055">
    <property type="entry name" value="Dup_hybrid_motif"/>
</dbReference>